<evidence type="ECO:0000313" key="2">
    <source>
        <dbReference type="Proteomes" id="UP000324629"/>
    </source>
</evidence>
<protein>
    <submittedName>
        <fullName evidence="1">Uncharacterized protein</fullName>
    </submittedName>
</protein>
<name>A0A5J4NKN9_9TREM</name>
<evidence type="ECO:0000313" key="1">
    <source>
        <dbReference type="EMBL" id="KAA3675888.1"/>
    </source>
</evidence>
<accession>A0A5J4NKN9</accession>
<organism evidence="1 2">
    <name type="scientific">Paragonimus westermani</name>
    <dbReference type="NCBI Taxonomy" id="34504"/>
    <lineage>
        <taxon>Eukaryota</taxon>
        <taxon>Metazoa</taxon>
        <taxon>Spiralia</taxon>
        <taxon>Lophotrochozoa</taxon>
        <taxon>Platyhelminthes</taxon>
        <taxon>Trematoda</taxon>
        <taxon>Digenea</taxon>
        <taxon>Plagiorchiida</taxon>
        <taxon>Troglotremata</taxon>
        <taxon>Troglotrematidae</taxon>
        <taxon>Paragonimus</taxon>
    </lineage>
</organism>
<keyword evidence="2" id="KW-1185">Reference proteome</keyword>
<proteinExistence type="predicted"/>
<dbReference type="AlphaFoldDB" id="A0A5J4NKN9"/>
<comment type="caution">
    <text evidence="1">The sequence shown here is derived from an EMBL/GenBank/DDBJ whole genome shotgun (WGS) entry which is preliminary data.</text>
</comment>
<reference evidence="1 2" key="1">
    <citation type="journal article" date="2019" name="Gigascience">
        <title>Whole-genome sequence of the oriental lung fluke Paragonimus westermani.</title>
        <authorList>
            <person name="Oey H."/>
            <person name="Zakrzewski M."/>
            <person name="Narain K."/>
            <person name="Devi K.R."/>
            <person name="Agatsuma T."/>
            <person name="Nawaratna S."/>
            <person name="Gobert G.N."/>
            <person name="Jones M.K."/>
            <person name="Ragan M.A."/>
            <person name="McManus D.P."/>
            <person name="Krause L."/>
        </authorList>
    </citation>
    <scope>NUCLEOTIDE SEQUENCE [LARGE SCALE GENOMIC DNA]</scope>
    <source>
        <strain evidence="1 2">IND2009</strain>
    </source>
</reference>
<dbReference type="EMBL" id="QNGE01002260">
    <property type="protein sequence ID" value="KAA3675888.1"/>
    <property type="molecule type" value="Genomic_DNA"/>
</dbReference>
<gene>
    <name evidence="1" type="ORF">DEA37_0002358</name>
</gene>
<dbReference type="Proteomes" id="UP000324629">
    <property type="component" value="Unassembled WGS sequence"/>
</dbReference>
<sequence>MLTGSHKALFTLWDQQDVLLTRTDKGAGIVLLDKSDYVNKRQAFLADTTKFNEMTNQKDETLVRDTRITSSLKQLKDQEVITTVQHEPMWPTGNTILYRYGLPEIHKHNCPTCPIFDMKNSSYHATAQWLTEILEPVWGKKTVFIVCEILLNS</sequence>